<gene>
    <name evidence="1" type="ORF">P171DRAFT_326771</name>
</gene>
<dbReference type="OrthoDB" id="2151982at2759"/>
<name>A0A9P4UBN4_9PLEO</name>
<organism evidence="1 2">
    <name type="scientific">Karstenula rhodostoma CBS 690.94</name>
    <dbReference type="NCBI Taxonomy" id="1392251"/>
    <lineage>
        <taxon>Eukaryota</taxon>
        <taxon>Fungi</taxon>
        <taxon>Dikarya</taxon>
        <taxon>Ascomycota</taxon>
        <taxon>Pezizomycotina</taxon>
        <taxon>Dothideomycetes</taxon>
        <taxon>Pleosporomycetidae</taxon>
        <taxon>Pleosporales</taxon>
        <taxon>Massarineae</taxon>
        <taxon>Didymosphaeriaceae</taxon>
        <taxon>Karstenula</taxon>
    </lineage>
</organism>
<protein>
    <submittedName>
        <fullName evidence="1">Uncharacterized protein</fullName>
    </submittedName>
</protein>
<feature type="non-terminal residue" evidence="1">
    <location>
        <position position="165"/>
    </location>
</feature>
<feature type="non-terminal residue" evidence="1">
    <location>
        <position position="1"/>
    </location>
</feature>
<dbReference type="Proteomes" id="UP000799764">
    <property type="component" value="Unassembled WGS sequence"/>
</dbReference>
<evidence type="ECO:0000313" key="1">
    <source>
        <dbReference type="EMBL" id="KAF2443302.1"/>
    </source>
</evidence>
<keyword evidence="2" id="KW-1185">Reference proteome</keyword>
<evidence type="ECO:0000313" key="2">
    <source>
        <dbReference type="Proteomes" id="UP000799764"/>
    </source>
</evidence>
<accession>A0A9P4UBN4</accession>
<reference evidence="1" key="1">
    <citation type="journal article" date="2020" name="Stud. Mycol.">
        <title>101 Dothideomycetes genomes: a test case for predicting lifestyles and emergence of pathogens.</title>
        <authorList>
            <person name="Haridas S."/>
            <person name="Albert R."/>
            <person name="Binder M."/>
            <person name="Bloem J."/>
            <person name="Labutti K."/>
            <person name="Salamov A."/>
            <person name="Andreopoulos B."/>
            <person name="Baker S."/>
            <person name="Barry K."/>
            <person name="Bills G."/>
            <person name="Bluhm B."/>
            <person name="Cannon C."/>
            <person name="Castanera R."/>
            <person name="Culley D."/>
            <person name="Daum C."/>
            <person name="Ezra D."/>
            <person name="Gonzalez J."/>
            <person name="Henrissat B."/>
            <person name="Kuo A."/>
            <person name="Liang C."/>
            <person name="Lipzen A."/>
            <person name="Lutzoni F."/>
            <person name="Magnuson J."/>
            <person name="Mondo S."/>
            <person name="Nolan M."/>
            <person name="Ohm R."/>
            <person name="Pangilinan J."/>
            <person name="Park H.-J."/>
            <person name="Ramirez L."/>
            <person name="Alfaro M."/>
            <person name="Sun H."/>
            <person name="Tritt A."/>
            <person name="Yoshinaga Y."/>
            <person name="Zwiers L.-H."/>
            <person name="Turgeon B."/>
            <person name="Goodwin S."/>
            <person name="Spatafora J."/>
            <person name="Crous P."/>
            <person name="Grigoriev I."/>
        </authorList>
    </citation>
    <scope>NUCLEOTIDE SEQUENCE</scope>
    <source>
        <strain evidence="1">CBS 690.94</strain>
    </source>
</reference>
<proteinExistence type="predicted"/>
<comment type="caution">
    <text evidence="1">The sequence shown here is derived from an EMBL/GenBank/DDBJ whole genome shotgun (WGS) entry which is preliminary data.</text>
</comment>
<sequence>LPSLSPTPTVHPSCCLALSTPLLAHLASLLPPAPRLTLSIGSGYGLLEALLLAPPYSLNIVGVEVHPSSNTHLPRSHHREVAGSRFLEPLAAEAEGWMFVYPRRVGLVEEYIRESGAGSVRVVVWVGPTADWEDYKGVFEGWDVEVRGADDVGGRAWEVVAVARR</sequence>
<dbReference type="AlphaFoldDB" id="A0A9P4UBN4"/>
<dbReference type="EMBL" id="MU001502">
    <property type="protein sequence ID" value="KAF2443302.1"/>
    <property type="molecule type" value="Genomic_DNA"/>
</dbReference>